<dbReference type="InterPro" id="IPR001810">
    <property type="entry name" value="F-box_dom"/>
</dbReference>
<evidence type="ECO:0000313" key="3">
    <source>
        <dbReference type="Proteomes" id="UP001165063"/>
    </source>
</evidence>
<sequence length="384" mass="44384">MTNQFDELPDHILAKVISYLPQQVKINLLYTNYKFYTLVQPLLYKKLVFAKTSLLNSNETVQNSEFTMVGYALNPLIKPTTNKLIFTTRQEVLAQSFTFNPELLQFVEEVLIYGVGDDDSEAIIPELLQIIKSGCGNLKKFEALNTTSSIRLTLDEYKKLPKLERFDIFDLNHLNYLHPATKTLAIHTLENTKLEAGSDKEKLLEKLYNISNITFNNESATIGFLDLLLNDLKPSRSFQLRSLKVFHYHGFNDYNVISRTLVEKFLDIIDFSKLKEIELFLGCDNMACDCLHDFFTNSLISKPLNLNRLAVIQHTEHRDHNYSEKFDFCLTEFLKIMPHKDQLKYLSIRHTPPQDFNMGNGFEGNYIKRREITALSISASLILT</sequence>
<evidence type="ECO:0000259" key="1">
    <source>
        <dbReference type="PROSITE" id="PS50181"/>
    </source>
</evidence>
<accession>A0A9W6YYJ4</accession>
<gene>
    <name evidence="2" type="ORF">Amon01_000739800</name>
</gene>
<protein>
    <submittedName>
        <fullName evidence="2">Unnamed protein product</fullName>
    </submittedName>
</protein>
<proteinExistence type="predicted"/>
<evidence type="ECO:0000313" key="2">
    <source>
        <dbReference type="EMBL" id="GMG53310.1"/>
    </source>
</evidence>
<feature type="domain" description="F-box" evidence="1">
    <location>
        <begin position="2"/>
        <end position="47"/>
    </location>
</feature>
<keyword evidence="3" id="KW-1185">Reference proteome</keyword>
<dbReference type="OrthoDB" id="3976101at2759"/>
<organism evidence="2 3">
    <name type="scientific">Ambrosiozyma monospora</name>
    <name type="common">Yeast</name>
    <name type="synonym">Endomycopsis monosporus</name>
    <dbReference type="NCBI Taxonomy" id="43982"/>
    <lineage>
        <taxon>Eukaryota</taxon>
        <taxon>Fungi</taxon>
        <taxon>Dikarya</taxon>
        <taxon>Ascomycota</taxon>
        <taxon>Saccharomycotina</taxon>
        <taxon>Pichiomycetes</taxon>
        <taxon>Pichiales</taxon>
        <taxon>Pichiaceae</taxon>
        <taxon>Ambrosiozyma</taxon>
    </lineage>
</organism>
<dbReference type="PROSITE" id="PS50181">
    <property type="entry name" value="FBOX"/>
    <property type="match status" value="1"/>
</dbReference>
<dbReference type="AlphaFoldDB" id="A0A9W6YYJ4"/>
<reference evidence="2" key="1">
    <citation type="submission" date="2023-04" db="EMBL/GenBank/DDBJ databases">
        <title>Ambrosiozyma monospora NBRC 1965.</title>
        <authorList>
            <person name="Ichikawa N."/>
            <person name="Sato H."/>
            <person name="Tonouchi N."/>
        </authorList>
    </citation>
    <scope>NUCLEOTIDE SEQUENCE</scope>
    <source>
        <strain evidence="2">NBRC 1965</strain>
    </source>
</reference>
<comment type="caution">
    <text evidence="2">The sequence shown here is derived from an EMBL/GenBank/DDBJ whole genome shotgun (WGS) entry which is preliminary data.</text>
</comment>
<name>A0A9W6YYJ4_AMBMO</name>
<dbReference type="Proteomes" id="UP001165063">
    <property type="component" value="Unassembled WGS sequence"/>
</dbReference>
<dbReference type="EMBL" id="BSXU01005403">
    <property type="protein sequence ID" value="GMG53310.1"/>
    <property type="molecule type" value="Genomic_DNA"/>
</dbReference>